<protein>
    <submittedName>
        <fullName evidence="2">Zinc ribbon domain-containing protein</fullName>
    </submittedName>
</protein>
<dbReference type="Pfam" id="PF12773">
    <property type="entry name" value="DZR"/>
    <property type="match status" value="1"/>
</dbReference>
<name>A0ABW1FXQ6_9ACTN</name>
<accession>A0ABW1FXQ6</accession>
<reference evidence="3" key="1">
    <citation type="journal article" date="2019" name="Int. J. Syst. Evol. Microbiol.">
        <title>The Global Catalogue of Microorganisms (GCM) 10K type strain sequencing project: providing services to taxonomists for standard genome sequencing and annotation.</title>
        <authorList>
            <consortium name="The Broad Institute Genomics Platform"/>
            <consortium name="The Broad Institute Genome Sequencing Center for Infectious Disease"/>
            <person name="Wu L."/>
            <person name="Ma J."/>
        </authorList>
    </citation>
    <scope>NUCLEOTIDE SEQUENCE [LARGE SCALE GENOMIC DNA]</scope>
    <source>
        <strain evidence="3">JCM 4816</strain>
    </source>
</reference>
<dbReference type="RefSeq" id="WP_380581502.1">
    <property type="nucleotide sequence ID" value="NZ_JBHSQJ010000031.1"/>
</dbReference>
<dbReference type="EMBL" id="JBHSQJ010000031">
    <property type="protein sequence ID" value="MFC5907265.1"/>
    <property type="molecule type" value="Genomic_DNA"/>
</dbReference>
<evidence type="ECO:0000259" key="1">
    <source>
        <dbReference type="Pfam" id="PF12773"/>
    </source>
</evidence>
<keyword evidence="3" id="KW-1185">Reference proteome</keyword>
<organism evidence="2 3">
    <name type="scientific">Streptacidiphilus monticola</name>
    <dbReference type="NCBI Taxonomy" id="2161674"/>
    <lineage>
        <taxon>Bacteria</taxon>
        <taxon>Bacillati</taxon>
        <taxon>Actinomycetota</taxon>
        <taxon>Actinomycetes</taxon>
        <taxon>Kitasatosporales</taxon>
        <taxon>Streptomycetaceae</taxon>
        <taxon>Streptacidiphilus</taxon>
    </lineage>
</organism>
<feature type="domain" description="DZANK-type" evidence="1">
    <location>
        <begin position="173"/>
        <end position="217"/>
    </location>
</feature>
<evidence type="ECO:0000313" key="3">
    <source>
        <dbReference type="Proteomes" id="UP001596174"/>
    </source>
</evidence>
<gene>
    <name evidence="2" type="ORF">ACFP3V_08540</name>
</gene>
<sequence>MSDGEIYFSNNYRDLCEQNGTGAGFQFEFSCARCYDTWRSAFRPYTAGRVTGWVDRAVSSAWGAFGRAGSEASSALGGIVGANWGPAKDNAFKDAVHDAAAHFNRCPRCTHYVCGRCWNAGQGLCLNCAPDTAAEVAAAAQRGLNDAASQSAYEAGSSRGAAYDVNRPTQLVCPQCRTETHGARFCPGCGYRLAQEDTCRSCNAQLPQGAAFCPDCGTRR</sequence>
<evidence type="ECO:0000313" key="2">
    <source>
        <dbReference type="EMBL" id="MFC5907265.1"/>
    </source>
</evidence>
<proteinExistence type="predicted"/>
<comment type="caution">
    <text evidence="2">The sequence shown here is derived from an EMBL/GenBank/DDBJ whole genome shotgun (WGS) entry which is preliminary data.</text>
</comment>
<dbReference type="InterPro" id="IPR025874">
    <property type="entry name" value="DZR"/>
</dbReference>
<dbReference type="Proteomes" id="UP001596174">
    <property type="component" value="Unassembled WGS sequence"/>
</dbReference>